<evidence type="ECO:0000313" key="1">
    <source>
        <dbReference type="EMBL" id="KAF9058310.1"/>
    </source>
</evidence>
<protein>
    <submittedName>
        <fullName evidence="1">Uncharacterized protein</fullName>
    </submittedName>
</protein>
<evidence type="ECO:0000313" key="2">
    <source>
        <dbReference type="Proteomes" id="UP000772434"/>
    </source>
</evidence>
<dbReference type="AlphaFoldDB" id="A0A9P5P9M5"/>
<proteinExistence type="predicted"/>
<reference evidence="1" key="1">
    <citation type="submission" date="2020-11" db="EMBL/GenBank/DDBJ databases">
        <authorList>
            <consortium name="DOE Joint Genome Institute"/>
            <person name="Ahrendt S."/>
            <person name="Riley R."/>
            <person name="Andreopoulos W."/>
            <person name="Labutti K."/>
            <person name="Pangilinan J."/>
            <person name="Ruiz-Duenas F.J."/>
            <person name="Barrasa J.M."/>
            <person name="Sanchez-Garcia M."/>
            <person name="Camarero S."/>
            <person name="Miyauchi S."/>
            <person name="Serrano A."/>
            <person name="Linde D."/>
            <person name="Babiker R."/>
            <person name="Drula E."/>
            <person name="Ayuso-Fernandez I."/>
            <person name="Pacheco R."/>
            <person name="Padilla G."/>
            <person name="Ferreira P."/>
            <person name="Barriuso J."/>
            <person name="Kellner H."/>
            <person name="Castanera R."/>
            <person name="Alfaro M."/>
            <person name="Ramirez L."/>
            <person name="Pisabarro A.G."/>
            <person name="Kuo A."/>
            <person name="Tritt A."/>
            <person name="Lipzen A."/>
            <person name="He G."/>
            <person name="Yan M."/>
            <person name="Ng V."/>
            <person name="Cullen D."/>
            <person name="Martin F."/>
            <person name="Rosso M.-N."/>
            <person name="Henrissat B."/>
            <person name="Hibbett D."/>
            <person name="Martinez A.T."/>
            <person name="Grigoriev I.V."/>
        </authorList>
    </citation>
    <scope>NUCLEOTIDE SEQUENCE</scope>
    <source>
        <strain evidence="1">AH 40177</strain>
    </source>
</reference>
<comment type="caution">
    <text evidence="1">The sequence shown here is derived from an EMBL/GenBank/DDBJ whole genome shotgun (WGS) entry which is preliminary data.</text>
</comment>
<gene>
    <name evidence="1" type="ORF">BDP27DRAFT_596468</name>
</gene>
<dbReference type="EMBL" id="JADNRY010000398">
    <property type="protein sequence ID" value="KAF9058310.1"/>
    <property type="molecule type" value="Genomic_DNA"/>
</dbReference>
<name>A0A9P5P9M5_9AGAR</name>
<dbReference type="Proteomes" id="UP000772434">
    <property type="component" value="Unassembled WGS sequence"/>
</dbReference>
<organism evidence="1 2">
    <name type="scientific">Rhodocollybia butyracea</name>
    <dbReference type="NCBI Taxonomy" id="206335"/>
    <lineage>
        <taxon>Eukaryota</taxon>
        <taxon>Fungi</taxon>
        <taxon>Dikarya</taxon>
        <taxon>Basidiomycota</taxon>
        <taxon>Agaricomycotina</taxon>
        <taxon>Agaricomycetes</taxon>
        <taxon>Agaricomycetidae</taxon>
        <taxon>Agaricales</taxon>
        <taxon>Marasmiineae</taxon>
        <taxon>Omphalotaceae</taxon>
        <taxon>Rhodocollybia</taxon>
    </lineage>
</organism>
<sequence length="204" mass="23698">MAVSQYLKLKGFSSGVEYSHKYGYPLFKTPKNIVPDDEFEIIEAVSDSECVLKYVFLTSSLPLHYVHKDTGDDWELIPEDKVDQSSESDVSNAQWLRWSMHCVNSHSHNSDCAKNNKAPKQRLRRTRSLASFNTKGIIQEPILNRLYKEVRWPCSSFDCSESWVVHPALRKPCPCREHRIWQSIERHGCIPSQDMDFCLNLIDY</sequence>
<keyword evidence="2" id="KW-1185">Reference proteome</keyword>
<accession>A0A9P5P9M5</accession>